<feature type="transmembrane region" description="Helical" evidence="2">
    <location>
        <begin position="21"/>
        <end position="41"/>
    </location>
</feature>
<dbReference type="SUPFAM" id="SSF51261">
    <property type="entry name" value="Duplicated hybrid motif"/>
    <property type="match status" value="1"/>
</dbReference>
<dbReference type="InterPro" id="IPR050570">
    <property type="entry name" value="Cell_wall_metabolism_enzyme"/>
</dbReference>
<keyword evidence="1" id="KW-0175">Coiled coil</keyword>
<protein>
    <submittedName>
        <fullName evidence="4">M23 family metallopeptidase</fullName>
    </submittedName>
</protein>
<keyword evidence="5" id="KW-1185">Reference proteome</keyword>
<feature type="coiled-coil region" evidence="1">
    <location>
        <begin position="148"/>
        <end position="175"/>
    </location>
</feature>
<proteinExistence type="predicted"/>
<dbReference type="EMBL" id="BAABWN010000001">
    <property type="protein sequence ID" value="GAA6166277.1"/>
    <property type="molecule type" value="Genomic_DNA"/>
</dbReference>
<dbReference type="InterPro" id="IPR011055">
    <property type="entry name" value="Dup_hybrid_motif"/>
</dbReference>
<keyword evidence="2" id="KW-1133">Transmembrane helix</keyword>
<sequence length="311" mass="34384">MKIIVVGKQNKATKTYNMSGWTRAVLSLCILGMPLGVGAYLGSMITSGDQSDILDQETAHAWRSTLEEQKQAISESKRETEENLAALTLRVAELQARLVRMDALGERLTTLAKLDSGEFDFSQRPALGGPEITEETTDFVPPSFVDVIDDLSRQIEDREQQLETLEALIANRKIQNDVFIAGRPIEKGWMSSRFGRRTDPFNGKIAWHSGVDFAGKFDSNIIAVASGVVTWSSDRSGYGQMVEINHGSGFSTRYAHNNKNLVKVGDVVKKGQVIALMGSSGRSTGPHVHFEVYKNGRAVDPSSYIHRTHRR</sequence>
<evidence type="ECO:0000259" key="3">
    <source>
        <dbReference type="Pfam" id="PF01551"/>
    </source>
</evidence>
<accession>A0ABQ0A3Q1</accession>
<name>A0ABQ0A3Q1_9GAMM</name>
<evidence type="ECO:0000256" key="1">
    <source>
        <dbReference type="SAM" id="Coils"/>
    </source>
</evidence>
<dbReference type="Proteomes" id="UP001465153">
    <property type="component" value="Unassembled WGS sequence"/>
</dbReference>
<dbReference type="RefSeq" id="WP_353301262.1">
    <property type="nucleotide sequence ID" value="NZ_BAABWN010000001.1"/>
</dbReference>
<dbReference type="CDD" id="cd12797">
    <property type="entry name" value="M23_peptidase"/>
    <property type="match status" value="1"/>
</dbReference>
<keyword evidence="2" id="KW-0812">Transmembrane</keyword>
<evidence type="ECO:0000256" key="2">
    <source>
        <dbReference type="SAM" id="Phobius"/>
    </source>
</evidence>
<dbReference type="Pfam" id="PF01551">
    <property type="entry name" value="Peptidase_M23"/>
    <property type="match status" value="1"/>
</dbReference>
<comment type="caution">
    <text evidence="4">The sequence shown here is derived from an EMBL/GenBank/DDBJ whole genome shotgun (WGS) entry which is preliminary data.</text>
</comment>
<dbReference type="Gene3D" id="2.70.70.10">
    <property type="entry name" value="Glucose Permease (Domain IIA)"/>
    <property type="match status" value="1"/>
</dbReference>
<dbReference type="InterPro" id="IPR016047">
    <property type="entry name" value="M23ase_b-sheet_dom"/>
</dbReference>
<evidence type="ECO:0000313" key="4">
    <source>
        <dbReference type="EMBL" id="GAA6166277.1"/>
    </source>
</evidence>
<reference evidence="4 5" key="1">
    <citation type="submission" date="2024-04" db="EMBL/GenBank/DDBJ databases">
        <title>Draft genome sequence of Sessilibacter corallicola NBRC 116591.</title>
        <authorList>
            <person name="Miyakawa T."/>
            <person name="Kusuya Y."/>
            <person name="Miura T."/>
        </authorList>
    </citation>
    <scope>NUCLEOTIDE SEQUENCE [LARGE SCALE GENOMIC DNA]</scope>
    <source>
        <strain evidence="4 5">KU-00831-HH</strain>
    </source>
</reference>
<feature type="coiled-coil region" evidence="1">
    <location>
        <begin position="63"/>
        <end position="104"/>
    </location>
</feature>
<feature type="domain" description="M23ase beta-sheet core" evidence="3">
    <location>
        <begin position="208"/>
        <end position="301"/>
    </location>
</feature>
<evidence type="ECO:0000313" key="5">
    <source>
        <dbReference type="Proteomes" id="UP001465153"/>
    </source>
</evidence>
<gene>
    <name evidence="4" type="ORF">NBRC116591_00870</name>
</gene>
<keyword evidence="2" id="KW-0472">Membrane</keyword>
<dbReference type="PANTHER" id="PTHR21666">
    <property type="entry name" value="PEPTIDASE-RELATED"/>
    <property type="match status" value="1"/>
</dbReference>
<organism evidence="4 5">
    <name type="scientific">Sessilibacter corallicola</name>
    <dbReference type="NCBI Taxonomy" id="2904075"/>
    <lineage>
        <taxon>Bacteria</taxon>
        <taxon>Pseudomonadati</taxon>
        <taxon>Pseudomonadota</taxon>
        <taxon>Gammaproteobacteria</taxon>
        <taxon>Cellvibrionales</taxon>
        <taxon>Cellvibrionaceae</taxon>
        <taxon>Sessilibacter</taxon>
    </lineage>
</organism>
<dbReference type="PANTHER" id="PTHR21666:SF291">
    <property type="entry name" value="STAGE II SPORULATION PROTEIN Q"/>
    <property type="match status" value="1"/>
</dbReference>